<evidence type="ECO:0000259" key="1">
    <source>
        <dbReference type="PROSITE" id="PS51186"/>
    </source>
</evidence>
<evidence type="ECO:0000313" key="3">
    <source>
        <dbReference type="Proteomes" id="UP001589647"/>
    </source>
</evidence>
<dbReference type="InterPro" id="IPR016181">
    <property type="entry name" value="Acyl_CoA_acyltransferase"/>
</dbReference>
<dbReference type="CDD" id="cd04301">
    <property type="entry name" value="NAT_SF"/>
    <property type="match status" value="1"/>
</dbReference>
<proteinExistence type="predicted"/>
<name>A0ABV5I7L2_9ACTN</name>
<comment type="caution">
    <text evidence="2">The sequence shown here is derived from an EMBL/GenBank/DDBJ whole genome shotgun (WGS) entry which is preliminary data.</text>
</comment>
<dbReference type="EMBL" id="JBHMEI010000001">
    <property type="protein sequence ID" value="MFB9199940.1"/>
    <property type="molecule type" value="Genomic_DNA"/>
</dbReference>
<feature type="domain" description="N-acetyltransferase" evidence="1">
    <location>
        <begin position="100"/>
        <end position="248"/>
    </location>
</feature>
<reference evidence="2 3" key="1">
    <citation type="submission" date="2024-09" db="EMBL/GenBank/DDBJ databases">
        <authorList>
            <person name="Sun Q."/>
            <person name="Mori K."/>
        </authorList>
    </citation>
    <scope>NUCLEOTIDE SEQUENCE [LARGE SCALE GENOMIC DNA]</scope>
    <source>
        <strain evidence="2 3">CCM 3426</strain>
    </source>
</reference>
<dbReference type="InterPro" id="IPR000182">
    <property type="entry name" value="GNAT_dom"/>
</dbReference>
<protein>
    <submittedName>
        <fullName evidence="2">GNAT family N-acetyltransferase</fullName>
    </submittedName>
</protein>
<evidence type="ECO:0000313" key="2">
    <source>
        <dbReference type="EMBL" id="MFB9199940.1"/>
    </source>
</evidence>
<dbReference type="Pfam" id="PF13508">
    <property type="entry name" value="Acetyltransf_7"/>
    <property type="match status" value="1"/>
</dbReference>
<keyword evidence="3" id="KW-1185">Reference proteome</keyword>
<organism evidence="2 3">
    <name type="scientific">Nonomuraea spiralis</name>
    <dbReference type="NCBI Taxonomy" id="46182"/>
    <lineage>
        <taxon>Bacteria</taxon>
        <taxon>Bacillati</taxon>
        <taxon>Actinomycetota</taxon>
        <taxon>Actinomycetes</taxon>
        <taxon>Streptosporangiales</taxon>
        <taxon>Streptosporangiaceae</taxon>
        <taxon>Nonomuraea</taxon>
    </lineage>
</organism>
<accession>A0ABV5I7L2</accession>
<sequence>MADELGRAIAFQHAFARRKSPAVLPVPGGFAVLDERYPMSHDDNRLIVESGRPGAALAAAEETLAGLGHRLVCVDDDRLGQEFRPAFAAAGYEHDTNLVMAFHGVRPAASAPAQRLGLEELLPVLRAEWRESLPHASEQVVEGLAARAATRTAGADRVEFRAVRAPGGQVAARADLYVHDGVAQIENVYTGERHRGQGHARALMTALLAETADAELTFLVADAADWPREFYARLGFVPLGRTHAFLRT</sequence>
<dbReference type="SUPFAM" id="SSF55729">
    <property type="entry name" value="Acyl-CoA N-acyltransferases (Nat)"/>
    <property type="match status" value="1"/>
</dbReference>
<gene>
    <name evidence="2" type="ORF">ACFFV7_01940</name>
</gene>
<dbReference type="PROSITE" id="PS51186">
    <property type="entry name" value="GNAT"/>
    <property type="match status" value="1"/>
</dbReference>
<dbReference type="Gene3D" id="3.40.630.30">
    <property type="match status" value="1"/>
</dbReference>
<dbReference type="RefSeq" id="WP_189645582.1">
    <property type="nucleotide sequence ID" value="NZ_BMRC01000001.1"/>
</dbReference>
<dbReference type="Proteomes" id="UP001589647">
    <property type="component" value="Unassembled WGS sequence"/>
</dbReference>